<proteinExistence type="predicted"/>
<accession>A0A414X5R4</accession>
<sequence>MKRIIYFVLAILVCGIYVGCSENEIDLYDQTPRINFYVNTHVRTLVDTDYVKKEPYAIDSFTVRIQGDLLKENRDFCVKVTPNRDYQNSIDVLLESKYTYTELDTVCQVFYYKINRPKVESGRNVYGCYLEFDLDNPLHQFDKGLVEKNQEVLTYIIHSGFISGYQNRYG</sequence>
<evidence type="ECO:0000313" key="1">
    <source>
        <dbReference type="EMBL" id="RHH48612.1"/>
    </source>
</evidence>
<comment type="caution">
    <text evidence="1">The sequence shown here is derived from an EMBL/GenBank/DDBJ whole genome shotgun (WGS) entry which is preliminary data.</text>
</comment>
<evidence type="ECO:0000313" key="2">
    <source>
        <dbReference type="Proteomes" id="UP000283329"/>
    </source>
</evidence>
<protein>
    <submittedName>
        <fullName evidence="1">DUF4843 domain-containing protein</fullName>
    </submittedName>
</protein>
<organism evidence="1 2">
    <name type="scientific">Bacteroides ovatus</name>
    <dbReference type="NCBI Taxonomy" id="28116"/>
    <lineage>
        <taxon>Bacteria</taxon>
        <taxon>Pseudomonadati</taxon>
        <taxon>Bacteroidota</taxon>
        <taxon>Bacteroidia</taxon>
        <taxon>Bacteroidales</taxon>
        <taxon>Bacteroidaceae</taxon>
        <taxon>Bacteroides</taxon>
    </lineage>
</organism>
<feature type="non-terminal residue" evidence="1">
    <location>
        <position position="170"/>
    </location>
</feature>
<name>A0A414X5R4_BACOV</name>
<dbReference type="EMBL" id="QRJR01000005">
    <property type="protein sequence ID" value="RHH48612.1"/>
    <property type="molecule type" value="Genomic_DNA"/>
</dbReference>
<dbReference type="Proteomes" id="UP000283329">
    <property type="component" value="Unassembled WGS sequence"/>
</dbReference>
<reference evidence="1 2" key="1">
    <citation type="submission" date="2018-08" db="EMBL/GenBank/DDBJ databases">
        <title>A genome reference for cultivated species of the human gut microbiota.</title>
        <authorList>
            <person name="Zou Y."/>
            <person name="Xue W."/>
            <person name="Luo G."/>
        </authorList>
    </citation>
    <scope>NUCLEOTIDE SEQUENCE [LARGE SCALE GENOMIC DNA]</scope>
    <source>
        <strain evidence="1 2">AM17-48</strain>
    </source>
</reference>
<gene>
    <name evidence="1" type="ORF">DW206_08265</name>
</gene>
<dbReference type="RefSeq" id="WP_118299424.1">
    <property type="nucleotide sequence ID" value="NZ_QRJR01000005.1"/>
</dbReference>
<dbReference type="AlphaFoldDB" id="A0A414X5R4"/>